<dbReference type="EC" id="6.1.1.20" evidence="7"/>
<proteinExistence type="inferred from homology"/>
<dbReference type="SMART" id="SM00873">
    <property type="entry name" value="B3_4"/>
    <property type="match status" value="1"/>
</dbReference>
<dbReference type="Pfam" id="PF17759">
    <property type="entry name" value="tRNA_synthFbeta"/>
    <property type="match status" value="1"/>
</dbReference>
<dbReference type="SMART" id="SM00343">
    <property type="entry name" value="ZnF_C2HC"/>
    <property type="match status" value="2"/>
</dbReference>
<dbReference type="InterPro" id="IPR036875">
    <property type="entry name" value="Znf_CCHC_sf"/>
</dbReference>
<evidence type="ECO:0000313" key="27">
    <source>
        <dbReference type="EMBL" id="PVZ99724.1"/>
    </source>
</evidence>
<dbReference type="GO" id="GO:0005524">
    <property type="term" value="F:ATP binding"/>
    <property type="evidence" value="ECO:0007669"/>
    <property type="project" value="UniProtKB-KW"/>
</dbReference>
<dbReference type="GO" id="GO:0006432">
    <property type="term" value="P:phenylalanyl-tRNA aminoacylation"/>
    <property type="evidence" value="ECO:0007669"/>
    <property type="project" value="InterPro"/>
</dbReference>
<dbReference type="Pfam" id="PF22675">
    <property type="entry name" value="KH-I_KHDC4-BBP"/>
    <property type="match status" value="1"/>
</dbReference>
<dbReference type="SUPFAM" id="SSF57756">
    <property type="entry name" value="Retrovirus zinc finger-like domains"/>
    <property type="match status" value="1"/>
</dbReference>
<keyword evidence="14" id="KW-0863">Zinc-finger</keyword>
<sequence length="1362" mass="153303">MGQQNLIKYTEEETPRKRARKNRWGDSNNRATMPSVLTALTSKMSKTQLDNYIAIVRIEEISRKLRMGDIFPAGGERSPSPEPVYNTEGKRVNTREYRYRKKLEDERSQLIESQVETNPEYTPPADYRKNTRFSDKYFLPVKENPEINFIGLLIGPRGNTLKKIESDSGCKISIRGKGSVKEGKSREEFSMPGSDEELHAYVVSDSVEKVSKGIKVIKDIVNQTILSPESHNELKRLQLRELAALNGTLREEDEAGLQTCPNCGLPGHRRWECTERKNITATLVCSICNGFGHIARDCMFANNPEALKATKERDMQLNSEYHRLMIELGESGGQFQPHIGTAAQTQPQEMNTPSYGYPQPPYMGGTAQMPSAPFTTQTSNLQPPPPNPHLYPFPQPNASEVQTPASQNPISNVIPAQSTGTALANTQQYYSGSNPALFQNQSHLPYPTYQDHSTEKNLGNTLPAQIHPAKPREQDDPNTRNEKTENKGVIGGVEHVSTNASNDYGSQEPNGLNNSSINTENLNNQAESNLVNLGAPEYPSKQYTEEKARNEKPENLSNGVSIGGIQFVKAQVNSDEDRKTNEHITKPVEALQHSDIHLNQNTMSLQHQKTLSNTVNYRNQIPNHQHPQVLQHPNGYPHQNMYQQHYYGAPTGYPDQTHYQNPAYGYQNYQNSQPMAFQPAVGAYGVPMQRPIVPAVHNNQYNHINAFGTYPPFNQTGNLDQSQQSYQHGNGFYEQANTFNSELYNSQAPGSVPQPFQSKSYTKEEFEDLCFEFGIELEEDTTDEILESATKGLSLNKQAVPERPQLKVDIPANRYDLLCFEGISRALAIFLQKEKSPKYKLSSPQKMEELHVTPETAQVRPIVVSAIMRNVTFTEQSYKSFIDLQEKLHANICRKRLLVSVGTHDLDTIEGPFQYSARPPTEIEFIPLNKTKSYNAVDLMKLYESDLHLRKYLHIIRDSPVYPLVTDKNDTVLSLPPIINGEHSKITLNTKNIFIEITALDNTKANIVLNTIVAMFSCYCAEKYVIEPVKVIYPDGREVITPDLSEKVFEADSLYIKNLIGVDMTNEEIINYLEKMCLRGVLGQHKDALPKDHPVNVGIEPIEEQLISVLVPPTRADILHQVDIIEDIAIAYGYNKIPRRMPQISTVGKPTPLNKLNSLLRREVALSGWTEVLSLSLCSHDESFKLLQRVDDGNEAVVLANPKTFEYQVCRSLLLPGILKTIRENRSHSLPFKLFEVSDVILKDMNAKPRLSRNERRFCAVYSNQSAQFQVVLGLLDRVMEMLDVPRISGSASKNSYGYYLEPTNDLHTYLPGRSAIVCLKTENSQNPIVLGSIGVIHPNVLANFSLDFPCSSVEINIEPFV</sequence>
<dbReference type="Pfam" id="PF16275">
    <property type="entry name" value="SF1-HH"/>
    <property type="match status" value="1"/>
</dbReference>
<feature type="domain" description="B5" evidence="26">
    <location>
        <begin position="1044"/>
        <end position="1139"/>
    </location>
</feature>
<dbReference type="SUPFAM" id="SSF56037">
    <property type="entry name" value="PheT/TilS domain"/>
    <property type="match status" value="1"/>
</dbReference>
<dbReference type="PROSITE" id="PS51483">
    <property type="entry name" value="B5"/>
    <property type="match status" value="1"/>
</dbReference>
<evidence type="ECO:0000256" key="23">
    <source>
        <dbReference type="ARBA" id="ARBA00049255"/>
    </source>
</evidence>
<keyword evidence="13" id="KW-0547">Nucleotide-binding</keyword>
<evidence type="ECO:0000256" key="14">
    <source>
        <dbReference type="ARBA" id="ARBA00022771"/>
    </source>
</evidence>
<evidence type="ECO:0000256" key="19">
    <source>
        <dbReference type="ARBA" id="ARBA00023146"/>
    </source>
</evidence>
<dbReference type="Gene3D" id="6.10.140.1790">
    <property type="match status" value="1"/>
</dbReference>
<dbReference type="GO" id="GO:0004826">
    <property type="term" value="F:phenylalanine-tRNA ligase activity"/>
    <property type="evidence" value="ECO:0007669"/>
    <property type="project" value="UniProtKB-EC"/>
</dbReference>
<evidence type="ECO:0000256" key="16">
    <source>
        <dbReference type="ARBA" id="ARBA00022840"/>
    </source>
</evidence>
<dbReference type="SMART" id="SM00874">
    <property type="entry name" value="B5"/>
    <property type="match status" value="1"/>
</dbReference>
<dbReference type="Proteomes" id="UP000245591">
    <property type="component" value="Unassembled WGS sequence"/>
</dbReference>
<dbReference type="SUPFAM" id="SSF46955">
    <property type="entry name" value="Putative DNA-binding domain"/>
    <property type="match status" value="2"/>
</dbReference>
<dbReference type="CDD" id="cd00769">
    <property type="entry name" value="PheRS_beta_core"/>
    <property type="match status" value="1"/>
</dbReference>
<dbReference type="InterPro" id="IPR032570">
    <property type="entry name" value="SF1-HH"/>
</dbReference>
<dbReference type="NCBIfam" id="TIGR00471">
    <property type="entry name" value="pheT_arch"/>
    <property type="match status" value="1"/>
</dbReference>
<dbReference type="InterPro" id="IPR004087">
    <property type="entry name" value="KH_dom"/>
</dbReference>
<evidence type="ECO:0000256" key="25">
    <source>
        <dbReference type="SAM" id="MobiDB-lite"/>
    </source>
</evidence>
<keyword evidence="10" id="KW-0436">Ligase</keyword>
<comment type="similarity">
    <text evidence="5">Belongs to the BBP/SF1 family.</text>
</comment>
<dbReference type="InterPro" id="IPR009061">
    <property type="entry name" value="DNA-bd_dom_put_sf"/>
</dbReference>
<dbReference type="GO" id="GO:0008270">
    <property type="term" value="F:zinc ion binding"/>
    <property type="evidence" value="ECO:0007669"/>
    <property type="project" value="UniProtKB-KW"/>
</dbReference>
<dbReference type="InterPro" id="IPR020825">
    <property type="entry name" value="Phe-tRNA_synthase-like_B3/B4"/>
</dbReference>
<evidence type="ECO:0000256" key="15">
    <source>
        <dbReference type="ARBA" id="ARBA00022833"/>
    </source>
</evidence>
<dbReference type="InterPro" id="IPR005146">
    <property type="entry name" value="B3/B4_tRNA-bd"/>
</dbReference>
<evidence type="ECO:0000256" key="8">
    <source>
        <dbReference type="ARBA" id="ARBA00017984"/>
    </source>
</evidence>
<evidence type="ECO:0000256" key="3">
    <source>
        <dbReference type="ARBA" id="ARBA00004496"/>
    </source>
</evidence>
<dbReference type="InterPro" id="IPR001878">
    <property type="entry name" value="Znf_CCHC"/>
</dbReference>
<dbReference type="Gene3D" id="4.10.60.10">
    <property type="entry name" value="Zinc finger, CCHC-type"/>
    <property type="match status" value="1"/>
</dbReference>
<reference evidence="27 28" key="1">
    <citation type="journal article" date="2018" name="MBio">
        <title>Comparative Genomics Reveals the Core Gene Toolbox for the Fungus-Insect Symbiosis.</title>
        <authorList>
            <person name="Wang Y."/>
            <person name="Stata M."/>
            <person name="Wang W."/>
            <person name="Stajich J.E."/>
            <person name="White M.M."/>
            <person name="Moncalvo J.M."/>
        </authorList>
    </citation>
    <scope>NUCLEOTIDE SEQUENCE [LARGE SCALE GENOMIC DNA]</scope>
    <source>
        <strain evidence="27 28">AUS-126-30</strain>
    </source>
</reference>
<dbReference type="GO" id="GO:0005634">
    <property type="term" value="C:nucleus"/>
    <property type="evidence" value="ECO:0007669"/>
    <property type="project" value="UniProtKB-SubCell"/>
</dbReference>
<dbReference type="Gene3D" id="3.50.40.10">
    <property type="entry name" value="Phenylalanyl-trna Synthetase, Chain B, domain 3"/>
    <property type="match status" value="1"/>
</dbReference>
<evidence type="ECO:0000256" key="7">
    <source>
        <dbReference type="ARBA" id="ARBA00012814"/>
    </source>
</evidence>
<dbReference type="GO" id="GO:0008380">
    <property type="term" value="P:RNA splicing"/>
    <property type="evidence" value="ECO:0007669"/>
    <property type="project" value="UniProtKB-KW"/>
</dbReference>
<keyword evidence="11" id="KW-0507">mRNA processing</keyword>
<evidence type="ECO:0000256" key="13">
    <source>
        <dbReference type="ARBA" id="ARBA00022741"/>
    </source>
</evidence>
<keyword evidence="20" id="KW-0508">mRNA splicing</keyword>
<keyword evidence="16" id="KW-0067">ATP-binding</keyword>
<evidence type="ECO:0000256" key="1">
    <source>
        <dbReference type="ARBA" id="ARBA00001946"/>
    </source>
</evidence>
<evidence type="ECO:0000256" key="12">
    <source>
        <dbReference type="ARBA" id="ARBA00022723"/>
    </source>
</evidence>
<keyword evidence="18" id="KW-0648">Protein biosynthesis</keyword>
<dbReference type="InterPro" id="IPR004531">
    <property type="entry name" value="Phe-tRNA-synth_IIc_bsu_arc_euk"/>
</dbReference>
<protein>
    <recommendedName>
        <fullName evidence="8">Branchpoint-bridging protein</fullName>
        <ecNumber evidence="7">6.1.1.20</ecNumber>
    </recommendedName>
    <alternativeName>
        <fullName evidence="22">Phenylalanyl-tRNA synthetase beta subunit</fullName>
    </alternativeName>
</protein>
<evidence type="ECO:0000256" key="2">
    <source>
        <dbReference type="ARBA" id="ARBA00004123"/>
    </source>
</evidence>
<evidence type="ECO:0000313" key="28">
    <source>
        <dbReference type="Proteomes" id="UP000245591"/>
    </source>
</evidence>
<dbReference type="Pfam" id="PF03483">
    <property type="entry name" value="B3_4"/>
    <property type="match status" value="1"/>
</dbReference>
<evidence type="ECO:0000256" key="20">
    <source>
        <dbReference type="ARBA" id="ARBA00023187"/>
    </source>
</evidence>
<feature type="region of interest" description="Disordered" evidence="25">
    <location>
        <begin position="1"/>
        <end position="30"/>
    </location>
</feature>
<gene>
    <name evidence="27" type="ORF">BB558_004240</name>
</gene>
<evidence type="ECO:0000256" key="18">
    <source>
        <dbReference type="ARBA" id="ARBA00022917"/>
    </source>
</evidence>
<evidence type="ECO:0000256" key="22">
    <source>
        <dbReference type="ARBA" id="ARBA00033189"/>
    </source>
</evidence>
<comment type="caution">
    <text evidence="27">The sequence shown here is derived from an EMBL/GenBank/DDBJ whole genome shotgun (WGS) entry which is preliminary data.</text>
</comment>
<keyword evidence="15" id="KW-0862">Zinc</keyword>
<dbReference type="FunFam" id="3.50.40.10:FF:000002">
    <property type="entry name" value="phenylalanine--tRNA ligase beta subunit"/>
    <property type="match status" value="1"/>
</dbReference>
<evidence type="ECO:0000256" key="21">
    <source>
        <dbReference type="ARBA" id="ARBA00023242"/>
    </source>
</evidence>
<feature type="compositionally biased region" description="Basic and acidic residues" evidence="25">
    <location>
        <begin position="470"/>
        <end position="486"/>
    </location>
</feature>
<dbReference type="PANTHER" id="PTHR10947:SF0">
    <property type="entry name" value="PHENYLALANINE--TRNA LIGASE BETA SUBUNIT"/>
    <property type="match status" value="1"/>
</dbReference>
<dbReference type="InterPro" id="IPR055256">
    <property type="entry name" value="KH_1_KHDC4/BBP-like"/>
</dbReference>
<dbReference type="GO" id="GO:0006397">
    <property type="term" value="P:mRNA processing"/>
    <property type="evidence" value="ECO:0007669"/>
    <property type="project" value="UniProtKB-KW"/>
</dbReference>
<accession>A0A2U1J3V3</accession>
<dbReference type="InterPro" id="IPR047086">
    <property type="entry name" value="SF1-HH_sf"/>
</dbReference>
<evidence type="ECO:0000256" key="5">
    <source>
        <dbReference type="ARBA" id="ARBA00010382"/>
    </source>
</evidence>
<organism evidence="27 28">
    <name type="scientific">Smittium angustum</name>
    <dbReference type="NCBI Taxonomy" id="133377"/>
    <lineage>
        <taxon>Eukaryota</taxon>
        <taxon>Fungi</taxon>
        <taxon>Fungi incertae sedis</taxon>
        <taxon>Zoopagomycota</taxon>
        <taxon>Kickxellomycotina</taxon>
        <taxon>Harpellomycetes</taxon>
        <taxon>Harpellales</taxon>
        <taxon>Legeriomycetaceae</taxon>
        <taxon>Smittium</taxon>
    </lineage>
</organism>
<keyword evidence="24" id="KW-0694">RNA-binding</keyword>
<evidence type="ECO:0000259" key="26">
    <source>
        <dbReference type="PROSITE" id="PS51483"/>
    </source>
</evidence>
<dbReference type="PROSITE" id="PS50084">
    <property type="entry name" value="KH_TYPE_1"/>
    <property type="match status" value="1"/>
</dbReference>
<feature type="compositionally biased region" description="Polar residues" evidence="25">
    <location>
        <begin position="496"/>
        <end position="511"/>
    </location>
</feature>
<keyword evidence="28" id="KW-1185">Reference proteome</keyword>
<comment type="similarity">
    <text evidence="4">Belongs to the phenylalanyl-tRNA synthetase beta subunit family. Type 2 subfamily.</text>
</comment>
<keyword evidence="9" id="KW-0963">Cytoplasm</keyword>
<dbReference type="InterPro" id="IPR040659">
    <property type="entry name" value="PhetRS_B1"/>
</dbReference>
<dbReference type="Gene3D" id="3.30.56.10">
    <property type="match status" value="2"/>
</dbReference>
<feature type="region of interest" description="Disordered" evidence="25">
    <location>
        <begin position="458"/>
        <end position="520"/>
    </location>
</feature>
<evidence type="ECO:0000256" key="24">
    <source>
        <dbReference type="PROSITE-ProRule" id="PRU00117"/>
    </source>
</evidence>
<evidence type="ECO:0000256" key="17">
    <source>
        <dbReference type="ARBA" id="ARBA00022842"/>
    </source>
</evidence>
<dbReference type="InterPro" id="IPR045060">
    <property type="entry name" value="Phe-tRNA-ligase_IIc_bsu"/>
</dbReference>
<evidence type="ECO:0000256" key="9">
    <source>
        <dbReference type="ARBA" id="ARBA00022490"/>
    </source>
</evidence>
<evidence type="ECO:0000256" key="10">
    <source>
        <dbReference type="ARBA" id="ARBA00022598"/>
    </source>
</evidence>
<comment type="cofactor">
    <cofactor evidence="1">
        <name>Mg(2+)</name>
        <dbReference type="ChEBI" id="CHEBI:18420"/>
    </cofactor>
</comment>
<comment type="subunit">
    <text evidence="6">Tetramer of two alpha and two beta subunits.</text>
</comment>
<dbReference type="PANTHER" id="PTHR10947">
    <property type="entry name" value="PHENYLALANYL-TRNA SYNTHETASE BETA CHAIN AND LEUCINE-RICH REPEAT-CONTAINING PROTEIN 47"/>
    <property type="match status" value="1"/>
</dbReference>
<keyword evidence="21" id="KW-0539">Nucleus</keyword>
<name>A0A2U1J3V3_SMIAN</name>
<dbReference type="SUPFAM" id="SSF55681">
    <property type="entry name" value="Class II aaRS and biotin synthetases"/>
    <property type="match status" value="1"/>
</dbReference>
<keyword evidence="12" id="KW-0479">Metal-binding</keyword>
<keyword evidence="19" id="KW-0030">Aminoacyl-tRNA synthetase</keyword>
<dbReference type="GO" id="GO:0003723">
    <property type="term" value="F:RNA binding"/>
    <property type="evidence" value="ECO:0007669"/>
    <property type="project" value="UniProtKB-UniRule"/>
</dbReference>
<dbReference type="GO" id="GO:0009328">
    <property type="term" value="C:phenylalanine-tRNA ligase complex"/>
    <property type="evidence" value="ECO:0007669"/>
    <property type="project" value="TreeGrafter"/>
</dbReference>
<dbReference type="Gene3D" id="3.30.930.10">
    <property type="entry name" value="Bira Bifunctional Protein, Domain 2"/>
    <property type="match status" value="1"/>
</dbReference>
<dbReference type="EMBL" id="MBFU01000394">
    <property type="protein sequence ID" value="PVZ99724.1"/>
    <property type="molecule type" value="Genomic_DNA"/>
</dbReference>
<dbReference type="CDD" id="cd02395">
    <property type="entry name" value="KH-I_BBP"/>
    <property type="match status" value="1"/>
</dbReference>
<dbReference type="InterPro" id="IPR005147">
    <property type="entry name" value="tRNA_synthase_B5-dom"/>
</dbReference>
<dbReference type="InterPro" id="IPR036612">
    <property type="entry name" value="KH_dom_type_1_sf"/>
</dbReference>
<dbReference type="InterPro" id="IPR041616">
    <property type="entry name" value="PheRS_beta_core"/>
</dbReference>
<evidence type="ECO:0000256" key="6">
    <source>
        <dbReference type="ARBA" id="ARBA00011209"/>
    </source>
</evidence>
<comment type="catalytic activity">
    <reaction evidence="23">
        <text>tRNA(Phe) + L-phenylalanine + ATP = L-phenylalanyl-tRNA(Phe) + AMP + diphosphate + H(+)</text>
        <dbReference type="Rhea" id="RHEA:19413"/>
        <dbReference type="Rhea" id="RHEA-COMP:9668"/>
        <dbReference type="Rhea" id="RHEA-COMP:9699"/>
        <dbReference type="ChEBI" id="CHEBI:15378"/>
        <dbReference type="ChEBI" id="CHEBI:30616"/>
        <dbReference type="ChEBI" id="CHEBI:33019"/>
        <dbReference type="ChEBI" id="CHEBI:58095"/>
        <dbReference type="ChEBI" id="CHEBI:78442"/>
        <dbReference type="ChEBI" id="CHEBI:78531"/>
        <dbReference type="ChEBI" id="CHEBI:456215"/>
        <dbReference type="EC" id="6.1.1.20"/>
    </reaction>
</comment>
<dbReference type="SMART" id="SM00322">
    <property type="entry name" value="KH"/>
    <property type="match status" value="1"/>
</dbReference>
<comment type="subcellular location">
    <subcellularLocation>
        <location evidence="3">Cytoplasm</location>
    </subcellularLocation>
    <subcellularLocation>
        <location evidence="2">Nucleus</location>
    </subcellularLocation>
</comment>
<evidence type="ECO:0000256" key="11">
    <source>
        <dbReference type="ARBA" id="ARBA00022664"/>
    </source>
</evidence>
<dbReference type="GO" id="GO:0000287">
    <property type="term" value="F:magnesium ion binding"/>
    <property type="evidence" value="ECO:0007669"/>
    <property type="project" value="InterPro"/>
</dbReference>
<evidence type="ECO:0000256" key="4">
    <source>
        <dbReference type="ARBA" id="ARBA00007438"/>
    </source>
</evidence>
<keyword evidence="17" id="KW-0460">Magnesium</keyword>
<dbReference type="Pfam" id="PF03484">
    <property type="entry name" value="B5"/>
    <property type="match status" value="1"/>
</dbReference>
<dbReference type="Pfam" id="PF18262">
    <property type="entry name" value="PhetRS_B1"/>
    <property type="match status" value="1"/>
</dbReference>
<dbReference type="Gene3D" id="3.30.1370.10">
    <property type="entry name" value="K Homology domain, type 1"/>
    <property type="match status" value="1"/>
</dbReference>
<dbReference type="InterPro" id="IPR045864">
    <property type="entry name" value="aa-tRNA-synth_II/BPL/LPL"/>
</dbReference>
<dbReference type="SUPFAM" id="SSF54791">
    <property type="entry name" value="Eukaryotic type KH-domain (KH-domain type I)"/>
    <property type="match status" value="1"/>
</dbReference>